<dbReference type="eggNOG" id="KOG3117">
    <property type="taxonomic scope" value="Eukaryota"/>
</dbReference>
<dbReference type="Proteomes" id="UP000012174">
    <property type="component" value="Unassembled WGS sequence"/>
</dbReference>
<evidence type="ECO:0000313" key="2">
    <source>
        <dbReference type="EMBL" id="EMR64172.1"/>
    </source>
</evidence>
<sequence>MAVQTSLPALLDTLSQSLNSALEATPKLASIESNKDGVSLLDVKNELLLSYLQNLVFLILLKIRNAKNGPSSSKSDDDDDDKDDLSETVVKKLVELRLYLEKGVRPLEEKLRFQLDKILRAADNSDRSAQQAEVLRKAKKAREDEFESGSEGEEEEEEDGLENRPTKDLAAAKNYAPGAHGFIPMKNPIGISASKGSSSGGGDKTGVYRPPKITPTAMPTTTTTPFSDRRERAARPTKSATMDEYVSHELSSAPLAMPSVGADIVRRGRGVKTAAQRAEEDRRRDYEESNFVRLPKESKKERARKARAEGQGSKMSFGGEEWRELGAGADRVARMTGRKPGAAGGGRGGTKALLEKSRKRGRDTMDSARGSGLNEGTREIGERFNKKVKVMEGGRRDRGKR</sequence>
<dbReference type="GO" id="GO:0000462">
    <property type="term" value="P:maturation of SSU-rRNA from tricistronic rRNA transcript (SSU-rRNA, 5.8S rRNA, LSU-rRNA)"/>
    <property type="evidence" value="ECO:0007669"/>
    <property type="project" value="TreeGrafter"/>
</dbReference>
<dbReference type="OrthoDB" id="203440at2759"/>
<protein>
    <submittedName>
        <fullName evidence="2">Putative sas10 utp3 c1d family protein</fullName>
    </submittedName>
</protein>
<dbReference type="Pfam" id="PF04000">
    <property type="entry name" value="Sas10_Utp3"/>
    <property type="match status" value="1"/>
</dbReference>
<feature type="region of interest" description="Disordered" evidence="1">
    <location>
        <begin position="124"/>
        <end position="245"/>
    </location>
</feature>
<gene>
    <name evidence="2" type="ORF">UCREL1_8869</name>
</gene>
<evidence type="ECO:0000313" key="3">
    <source>
        <dbReference type="Proteomes" id="UP000012174"/>
    </source>
</evidence>
<organism evidence="2 3">
    <name type="scientific">Eutypa lata (strain UCR-EL1)</name>
    <name type="common">Grapevine dieback disease fungus</name>
    <name type="synonym">Eutypa armeniacae</name>
    <dbReference type="NCBI Taxonomy" id="1287681"/>
    <lineage>
        <taxon>Eukaryota</taxon>
        <taxon>Fungi</taxon>
        <taxon>Dikarya</taxon>
        <taxon>Ascomycota</taxon>
        <taxon>Pezizomycotina</taxon>
        <taxon>Sordariomycetes</taxon>
        <taxon>Xylariomycetidae</taxon>
        <taxon>Xylariales</taxon>
        <taxon>Diatrypaceae</taxon>
        <taxon>Eutypa</taxon>
    </lineage>
</organism>
<dbReference type="STRING" id="1287681.M7SJ40"/>
<reference evidence="3" key="1">
    <citation type="journal article" date="2013" name="Genome Announc.">
        <title>Draft genome sequence of the grapevine dieback fungus Eutypa lata UCR-EL1.</title>
        <authorList>
            <person name="Blanco-Ulate B."/>
            <person name="Rolshausen P.E."/>
            <person name="Cantu D."/>
        </authorList>
    </citation>
    <scope>NUCLEOTIDE SEQUENCE [LARGE SCALE GENOMIC DNA]</scope>
    <source>
        <strain evidence="3">UCR-EL1</strain>
    </source>
</reference>
<keyword evidence="3" id="KW-1185">Reference proteome</keyword>
<proteinExistence type="predicted"/>
<feature type="region of interest" description="Disordered" evidence="1">
    <location>
        <begin position="265"/>
        <end position="322"/>
    </location>
</feature>
<feature type="region of interest" description="Disordered" evidence="1">
    <location>
        <begin position="336"/>
        <end position="401"/>
    </location>
</feature>
<name>M7SJ40_EUTLA</name>
<dbReference type="PANTHER" id="PTHR13237">
    <property type="entry name" value="SOMETHING ABOUT SILENCING PROTEIN 10-RELATED"/>
    <property type="match status" value="1"/>
</dbReference>
<dbReference type="OMA" id="RHTKSER"/>
<accession>M7SJ40</accession>
<dbReference type="AlphaFoldDB" id="M7SJ40"/>
<dbReference type="InterPro" id="IPR007146">
    <property type="entry name" value="Sas10/Utp3/C1D"/>
</dbReference>
<feature type="compositionally biased region" description="Acidic residues" evidence="1">
    <location>
        <begin position="144"/>
        <end position="160"/>
    </location>
</feature>
<dbReference type="EMBL" id="KB707115">
    <property type="protein sequence ID" value="EMR64172.1"/>
    <property type="molecule type" value="Genomic_DNA"/>
</dbReference>
<dbReference type="KEGG" id="ela:UCREL1_8869"/>
<feature type="compositionally biased region" description="Basic and acidic residues" evidence="1">
    <location>
        <begin position="376"/>
        <end position="401"/>
    </location>
</feature>
<feature type="compositionally biased region" description="Basic and acidic residues" evidence="1">
    <location>
        <begin position="277"/>
        <end position="287"/>
    </location>
</feature>
<dbReference type="PANTHER" id="PTHR13237:SF9">
    <property type="entry name" value="NEUROGUIDIN"/>
    <property type="match status" value="1"/>
</dbReference>
<dbReference type="GO" id="GO:0032040">
    <property type="term" value="C:small-subunit processome"/>
    <property type="evidence" value="ECO:0007669"/>
    <property type="project" value="TreeGrafter"/>
</dbReference>
<feature type="compositionally biased region" description="Low complexity" evidence="1">
    <location>
        <begin position="210"/>
        <end position="225"/>
    </location>
</feature>
<evidence type="ECO:0000256" key="1">
    <source>
        <dbReference type="SAM" id="MobiDB-lite"/>
    </source>
</evidence>
<dbReference type="HOGENOM" id="CLU_065858_0_0_1"/>